<organism evidence="1 2">
    <name type="scientific">Amycolatopsis coloradensis</name>
    <dbReference type="NCBI Taxonomy" id="76021"/>
    <lineage>
        <taxon>Bacteria</taxon>
        <taxon>Bacillati</taxon>
        <taxon>Actinomycetota</taxon>
        <taxon>Actinomycetes</taxon>
        <taxon>Pseudonocardiales</taxon>
        <taxon>Pseudonocardiaceae</taxon>
        <taxon>Amycolatopsis</taxon>
    </lineage>
</organism>
<sequence length="139" mass="14997">MVLVPVLLMLVVLGGAAFNSKVANHVGYALPGERGLPYRIHYNGRDYRSDVTCAAARWCEDDRNPEQRARPYCASRAELDLAKGHSGTRLVKIDEVFTLFGPSHPIFTAGALPSGETATAVIVETAADCYLTYAPMGSP</sequence>
<evidence type="ECO:0000313" key="2">
    <source>
        <dbReference type="Proteomes" id="UP001456344"/>
    </source>
</evidence>
<dbReference type="Proteomes" id="UP001456344">
    <property type="component" value="Chromosome"/>
</dbReference>
<proteinExistence type="predicted"/>
<protein>
    <submittedName>
        <fullName evidence="1">Uncharacterized protein</fullName>
    </submittedName>
</protein>
<evidence type="ECO:0000313" key="1">
    <source>
        <dbReference type="EMBL" id="WYW19448.1"/>
    </source>
</evidence>
<dbReference type="EMBL" id="CP150484">
    <property type="protein sequence ID" value="WYW19448.1"/>
    <property type="molecule type" value="Genomic_DNA"/>
</dbReference>
<reference evidence="1" key="1">
    <citation type="submission" date="2023-10" db="EMBL/GenBank/DDBJ databases">
        <title>Whole genome sequencing of actinobacterial strain Amycolatopsis sp. (BCA-696) identifies the underlying plant growth-promoting genes.</title>
        <authorList>
            <person name="Gandham P."/>
            <person name="Vadla N."/>
            <person name="Saji A."/>
            <person name="Srinivas V."/>
            <person name="Ruperao P."/>
            <person name="Selvanayagam S."/>
            <person name="Saxena R.K."/>
            <person name="Rathore A."/>
            <person name="Gopalakrishnan S."/>
            <person name="Thakur V."/>
        </authorList>
    </citation>
    <scope>NUCLEOTIDE SEQUENCE</scope>
    <source>
        <strain evidence="1">BCA-696</strain>
    </source>
</reference>
<name>A0ACD5BJL4_9PSEU</name>
<gene>
    <name evidence="1" type="ORF">LCL61_28280</name>
</gene>
<keyword evidence="2" id="KW-1185">Reference proteome</keyword>
<accession>A0ACD5BJL4</accession>